<dbReference type="AlphaFoldDB" id="A0A2I2KPY0"/>
<accession>A0A2I2KPY0</accession>
<dbReference type="Gene3D" id="3.20.20.70">
    <property type="entry name" value="Aldolase class I"/>
    <property type="match status" value="1"/>
</dbReference>
<evidence type="ECO:0000256" key="1">
    <source>
        <dbReference type="ARBA" id="ARBA00009405"/>
    </source>
</evidence>
<dbReference type="PROSITE" id="PS50991">
    <property type="entry name" value="PYR_CT"/>
    <property type="match status" value="1"/>
</dbReference>
<dbReference type="Proteomes" id="UP000234331">
    <property type="component" value="Unassembled WGS sequence"/>
</dbReference>
<dbReference type="GO" id="GO:0004419">
    <property type="term" value="F:hydroxymethylglutaryl-CoA lyase activity"/>
    <property type="evidence" value="ECO:0007669"/>
    <property type="project" value="UniProtKB-EC"/>
</dbReference>
<dbReference type="EMBL" id="FZMO01000112">
    <property type="protein sequence ID" value="SNQ47714.1"/>
    <property type="molecule type" value="Genomic_DNA"/>
</dbReference>
<evidence type="ECO:0000256" key="2">
    <source>
        <dbReference type="ARBA" id="ARBA00022723"/>
    </source>
</evidence>
<dbReference type="PANTHER" id="PTHR42738">
    <property type="entry name" value="HYDROXYMETHYLGLUTARYL-COA LYASE"/>
    <property type="match status" value="1"/>
</dbReference>
<evidence type="ECO:0000313" key="5">
    <source>
        <dbReference type="EMBL" id="SNQ47714.1"/>
    </source>
</evidence>
<dbReference type="Pfam" id="PF00682">
    <property type="entry name" value="HMGL-like"/>
    <property type="match status" value="1"/>
</dbReference>
<dbReference type="OrthoDB" id="9784013at2"/>
<feature type="domain" description="Pyruvate carboxyltransferase" evidence="4">
    <location>
        <begin position="15"/>
        <end position="284"/>
    </location>
</feature>
<dbReference type="InterPro" id="IPR043594">
    <property type="entry name" value="HMGL"/>
</dbReference>
<keyword evidence="3 5" id="KW-0456">Lyase</keyword>
<dbReference type="GO" id="GO:0006552">
    <property type="term" value="P:L-leucine catabolic process"/>
    <property type="evidence" value="ECO:0007669"/>
    <property type="project" value="TreeGrafter"/>
</dbReference>
<organism evidence="5 6">
    <name type="scientific">Frankia canadensis</name>
    <dbReference type="NCBI Taxonomy" id="1836972"/>
    <lineage>
        <taxon>Bacteria</taxon>
        <taxon>Bacillati</taxon>
        <taxon>Actinomycetota</taxon>
        <taxon>Actinomycetes</taxon>
        <taxon>Frankiales</taxon>
        <taxon>Frankiaceae</taxon>
        <taxon>Frankia</taxon>
    </lineage>
</organism>
<gene>
    <name evidence="5" type="primary">yngG</name>
    <name evidence="5" type="ORF">FRACA_20110</name>
</gene>
<dbReference type="GO" id="GO:0046951">
    <property type="term" value="P:ketone body biosynthetic process"/>
    <property type="evidence" value="ECO:0007669"/>
    <property type="project" value="TreeGrafter"/>
</dbReference>
<dbReference type="PANTHER" id="PTHR42738:SF7">
    <property type="entry name" value="HYDROXYMETHYLGLUTARYL-COA LYASE"/>
    <property type="match status" value="1"/>
</dbReference>
<proteinExistence type="inferred from homology"/>
<keyword evidence="2" id="KW-0479">Metal-binding</keyword>
<comment type="similarity">
    <text evidence="1">Belongs to the HMG-CoA lyase family.</text>
</comment>
<dbReference type="NCBIfam" id="NF004283">
    <property type="entry name" value="PRK05692.1"/>
    <property type="match status" value="1"/>
</dbReference>
<evidence type="ECO:0000259" key="4">
    <source>
        <dbReference type="PROSITE" id="PS50991"/>
    </source>
</evidence>
<protein>
    <submittedName>
        <fullName evidence="5">Putative hydroxymethylglutaryl-CoA lyase</fullName>
        <ecNumber evidence="5">4.1.3.4</ecNumber>
    </submittedName>
</protein>
<name>A0A2I2KPY0_9ACTN</name>
<dbReference type="CDD" id="cd07938">
    <property type="entry name" value="DRE_TIM_HMGL"/>
    <property type="match status" value="1"/>
</dbReference>
<dbReference type="RefSeq" id="WP_101831498.1">
    <property type="nucleotide sequence ID" value="NZ_FZMO01000112.1"/>
</dbReference>
<dbReference type="SUPFAM" id="SSF51569">
    <property type="entry name" value="Aldolase"/>
    <property type="match status" value="1"/>
</dbReference>
<reference evidence="5 6" key="1">
    <citation type="submission" date="2017-06" db="EMBL/GenBank/DDBJ databases">
        <authorList>
            <person name="Kim H.J."/>
            <person name="Triplett B.A."/>
        </authorList>
    </citation>
    <scope>NUCLEOTIDE SEQUENCE [LARGE SCALE GENOMIC DNA]</scope>
    <source>
        <strain evidence="5">FRACA_ARgP5</strain>
    </source>
</reference>
<sequence>MTVYPNATPGEQRRVHIREVGPRDGFQNEPETVPTADKIRLINALGRAGLARIEIASFVRPDIIPQLADGVEVLRGVDLPAGVERMVLIPNSRGLDNALRHRGLFESVALFVSASQTHNQRNINRTVEQTMADVAVMAARIRTEGLRLCAVIATAFGCPYEGPVPMERVLDLAEQFAQAGAVEVGFGDTTGMANPAYAGRFFAAALDRLPGVEVTAHFHNTRGQGLANAYAALEAGCGSFESSFGELGGCPVPAGSTGNIATEDLVSMFHEMGVETGVDLPALVDAARDAQATLGRRLTSHSIVAGPIPWHALPADHRVVC</sequence>
<evidence type="ECO:0000313" key="6">
    <source>
        <dbReference type="Proteomes" id="UP000234331"/>
    </source>
</evidence>
<evidence type="ECO:0000256" key="3">
    <source>
        <dbReference type="ARBA" id="ARBA00023239"/>
    </source>
</evidence>
<dbReference type="InterPro" id="IPR000891">
    <property type="entry name" value="PYR_CT"/>
</dbReference>
<dbReference type="GO" id="GO:0046872">
    <property type="term" value="F:metal ion binding"/>
    <property type="evidence" value="ECO:0007669"/>
    <property type="project" value="UniProtKB-KW"/>
</dbReference>
<dbReference type="InterPro" id="IPR013785">
    <property type="entry name" value="Aldolase_TIM"/>
</dbReference>
<dbReference type="EC" id="4.1.3.4" evidence="5"/>
<keyword evidence="6" id="KW-1185">Reference proteome</keyword>